<evidence type="ECO:0000259" key="1">
    <source>
        <dbReference type="PROSITE" id="PS51186"/>
    </source>
</evidence>
<name>A0A2S9VEM4_9ALTE</name>
<evidence type="ECO:0000313" key="3">
    <source>
        <dbReference type="Proteomes" id="UP000238949"/>
    </source>
</evidence>
<dbReference type="Gene3D" id="3.40.630.30">
    <property type="match status" value="1"/>
</dbReference>
<sequence>MLTVNPSERLTYRRITAQDRDFLFDIDQDEEVMRYLTGGRKTTRKEVDEVFIPRIESFNNEEKGWGLWQASLSTGNRAAIGWILARPLGFFTGNPQPDNLELGWRFRRQSWGKGYATEAAKAVLDSLRQAGCPQFSAIALEDNHGSINIMQKLGMQYQRTERYTDAIFDEDVVVYSTHPVNA</sequence>
<dbReference type="PROSITE" id="PS51186">
    <property type="entry name" value="GNAT"/>
    <property type="match status" value="1"/>
</dbReference>
<reference evidence="3" key="1">
    <citation type="journal article" date="2020" name="Int. J. Syst. Evol. Microbiol.">
        <title>Alteromonas alba sp. nov., a marine bacterium isolated from the seawater of the West Pacific Ocean.</title>
        <authorList>
            <person name="Sun C."/>
            <person name="Wu Y.-H."/>
            <person name="Xamxidin M."/>
            <person name="Cheng H."/>
            <person name="Xu X.-W."/>
        </authorList>
    </citation>
    <scope>NUCLEOTIDE SEQUENCE [LARGE SCALE GENOMIC DNA]</scope>
    <source>
        <strain evidence="3">190</strain>
    </source>
</reference>
<dbReference type="GO" id="GO:0016747">
    <property type="term" value="F:acyltransferase activity, transferring groups other than amino-acyl groups"/>
    <property type="evidence" value="ECO:0007669"/>
    <property type="project" value="InterPro"/>
</dbReference>
<keyword evidence="3" id="KW-1185">Reference proteome</keyword>
<dbReference type="OrthoDB" id="9801656at2"/>
<dbReference type="InterPro" id="IPR051531">
    <property type="entry name" value="N-acetyltransferase"/>
</dbReference>
<dbReference type="Proteomes" id="UP000238949">
    <property type="component" value="Unassembled WGS sequence"/>
</dbReference>
<protein>
    <submittedName>
        <fullName evidence="2">N-acetyltransferase</fullName>
    </submittedName>
</protein>
<dbReference type="RefSeq" id="WP_105933482.1">
    <property type="nucleotide sequence ID" value="NZ_PVNP01000032.1"/>
</dbReference>
<dbReference type="Pfam" id="PF13302">
    <property type="entry name" value="Acetyltransf_3"/>
    <property type="match status" value="1"/>
</dbReference>
<proteinExistence type="predicted"/>
<organism evidence="2 3">
    <name type="scientific">Alteromonas alba</name>
    <dbReference type="NCBI Taxonomy" id="2079529"/>
    <lineage>
        <taxon>Bacteria</taxon>
        <taxon>Pseudomonadati</taxon>
        <taxon>Pseudomonadota</taxon>
        <taxon>Gammaproteobacteria</taxon>
        <taxon>Alteromonadales</taxon>
        <taxon>Alteromonadaceae</taxon>
        <taxon>Alteromonas/Salinimonas group</taxon>
        <taxon>Alteromonas</taxon>
    </lineage>
</organism>
<dbReference type="InterPro" id="IPR016181">
    <property type="entry name" value="Acyl_CoA_acyltransferase"/>
</dbReference>
<feature type="domain" description="N-acetyltransferase" evidence="1">
    <location>
        <begin position="10"/>
        <end position="181"/>
    </location>
</feature>
<gene>
    <name evidence="2" type="ORF">C6Y40_04165</name>
</gene>
<dbReference type="AlphaFoldDB" id="A0A2S9VEM4"/>
<dbReference type="PANTHER" id="PTHR43792">
    <property type="entry name" value="GNAT FAMILY, PUTATIVE (AFU_ORTHOLOGUE AFUA_3G00765)-RELATED-RELATED"/>
    <property type="match status" value="1"/>
</dbReference>
<comment type="caution">
    <text evidence="2">The sequence shown here is derived from an EMBL/GenBank/DDBJ whole genome shotgun (WGS) entry which is preliminary data.</text>
</comment>
<evidence type="ECO:0000313" key="2">
    <source>
        <dbReference type="EMBL" id="PRO74886.1"/>
    </source>
</evidence>
<dbReference type="InterPro" id="IPR000182">
    <property type="entry name" value="GNAT_dom"/>
</dbReference>
<dbReference type="PANTHER" id="PTHR43792:SF1">
    <property type="entry name" value="N-ACETYLTRANSFERASE DOMAIN-CONTAINING PROTEIN"/>
    <property type="match status" value="1"/>
</dbReference>
<keyword evidence="2" id="KW-0808">Transferase</keyword>
<dbReference type="SUPFAM" id="SSF55729">
    <property type="entry name" value="Acyl-CoA N-acyltransferases (Nat)"/>
    <property type="match status" value="1"/>
</dbReference>
<dbReference type="EMBL" id="PVNP01000032">
    <property type="protein sequence ID" value="PRO74886.1"/>
    <property type="molecule type" value="Genomic_DNA"/>
</dbReference>
<accession>A0A2S9VEM4</accession>